<dbReference type="PANTHER" id="PTHR33048:SF47">
    <property type="entry name" value="INTEGRAL MEMBRANE PROTEIN-RELATED"/>
    <property type="match status" value="1"/>
</dbReference>
<sequence length="355" mass="38887">MALDPSIIAIFGEVPAGVDLGEHKVIGYNASVCVVLGLAAISVALRFYVRSIKGAKIWHDDYVILISVIVFAEPFIYAAAVTSTKISILLLYRRLFDAKTALSRLYTALFWTATFLTMIYPIIQWVGTALSCSPVSYFWNRYLGARGSCINGGLFFFTSGIVNMLDDIVILLVPVPRIWELQMNKRTKFSIFGIMLLGGFVCIASIVRIYYLHGFFRSIDTTWWMGPVFAWSSLEPSIAVISACLPTFAPLFRMGRKGSSRRSTYPYVGDRSGGISEAGVRTIGVRGNRGGGFGGAHSNARKSRMDDDEVELTCTIKGGDASSSHATESKGSSDIERGIMVKTQVSVVSHKYGDD</sequence>
<keyword evidence="3 7" id="KW-1133">Transmembrane helix</keyword>
<dbReference type="HOGENOM" id="CLU_028200_0_0_1"/>
<feature type="region of interest" description="Disordered" evidence="6">
    <location>
        <begin position="317"/>
        <end position="337"/>
    </location>
</feature>
<dbReference type="eggNOG" id="ENOG502SKHN">
    <property type="taxonomic scope" value="Eukaryota"/>
</dbReference>
<evidence type="ECO:0000256" key="5">
    <source>
        <dbReference type="ARBA" id="ARBA00038359"/>
    </source>
</evidence>
<dbReference type="InterPro" id="IPR052337">
    <property type="entry name" value="SAT4-like"/>
</dbReference>
<organism evidence="9 10">
    <name type="scientific">Colletotrichum orbiculare (strain 104-T / ATCC 96160 / CBS 514.97 / LARS 414 / MAFF 240422)</name>
    <name type="common">Cucumber anthracnose fungus</name>
    <name type="synonym">Colletotrichum lagenarium</name>
    <dbReference type="NCBI Taxonomy" id="1213857"/>
    <lineage>
        <taxon>Eukaryota</taxon>
        <taxon>Fungi</taxon>
        <taxon>Dikarya</taxon>
        <taxon>Ascomycota</taxon>
        <taxon>Pezizomycotina</taxon>
        <taxon>Sordariomycetes</taxon>
        <taxon>Hypocreomycetidae</taxon>
        <taxon>Glomerellales</taxon>
        <taxon>Glomerellaceae</taxon>
        <taxon>Colletotrichum</taxon>
        <taxon>Colletotrichum orbiculare species complex</taxon>
    </lineage>
</organism>
<dbReference type="Proteomes" id="UP000014480">
    <property type="component" value="Unassembled WGS sequence"/>
</dbReference>
<comment type="similarity">
    <text evidence="5">Belongs to the SAT4 family.</text>
</comment>
<feature type="compositionally biased region" description="Basic and acidic residues" evidence="6">
    <location>
        <begin position="327"/>
        <end position="337"/>
    </location>
</feature>
<evidence type="ECO:0000256" key="3">
    <source>
        <dbReference type="ARBA" id="ARBA00022989"/>
    </source>
</evidence>
<feature type="transmembrane region" description="Helical" evidence="7">
    <location>
        <begin position="61"/>
        <end position="81"/>
    </location>
</feature>
<keyword evidence="4 7" id="KW-0472">Membrane</keyword>
<feature type="domain" description="Rhodopsin" evidence="8">
    <location>
        <begin position="70"/>
        <end position="253"/>
    </location>
</feature>
<accession>N4VG18</accession>
<feature type="transmembrane region" description="Helical" evidence="7">
    <location>
        <begin position="231"/>
        <end position="252"/>
    </location>
</feature>
<evidence type="ECO:0000313" key="10">
    <source>
        <dbReference type="Proteomes" id="UP000014480"/>
    </source>
</evidence>
<keyword evidence="10" id="KW-1185">Reference proteome</keyword>
<evidence type="ECO:0000256" key="4">
    <source>
        <dbReference type="ARBA" id="ARBA00023136"/>
    </source>
</evidence>
<protein>
    <submittedName>
        <fullName evidence="9">Satratoxin biosynthesis SC1 cluster protein 4</fullName>
    </submittedName>
</protein>
<dbReference type="EMBL" id="AMCV02000011">
    <property type="protein sequence ID" value="TDZ22138.1"/>
    <property type="molecule type" value="Genomic_DNA"/>
</dbReference>
<keyword evidence="2 7" id="KW-0812">Transmembrane</keyword>
<dbReference type="GO" id="GO:0016020">
    <property type="term" value="C:membrane"/>
    <property type="evidence" value="ECO:0007669"/>
    <property type="project" value="UniProtKB-SubCell"/>
</dbReference>
<dbReference type="InterPro" id="IPR049326">
    <property type="entry name" value="Rhodopsin_dom_fungi"/>
</dbReference>
<gene>
    <name evidence="9" type="ORF">Cob_v004983</name>
</gene>
<feature type="transmembrane region" description="Helical" evidence="7">
    <location>
        <begin position="26"/>
        <end position="49"/>
    </location>
</feature>
<dbReference type="PANTHER" id="PTHR33048">
    <property type="entry name" value="PTH11-LIKE INTEGRAL MEMBRANE PROTEIN (AFU_ORTHOLOGUE AFUA_5G11245)"/>
    <property type="match status" value="1"/>
</dbReference>
<evidence type="ECO:0000256" key="1">
    <source>
        <dbReference type="ARBA" id="ARBA00004141"/>
    </source>
</evidence>
<dbReference type="OrthoDB" id="5329176at2759"/>
<evidence type="ECO:0000259" key="8">
    <source>
        <dbReference type="Pfam" id="PF20684"/>
    </source>
</evidence>
<dbReference type="STRING" id="1213857.N4VG18"/>
<evidence type="ECO:0000256" key="2">
    <source>
        <dbReference type="ARBA" id="ARBA00022692"/>
    </source>
</evidence>
<evidence type="ECO:0000313" key="9">
    <source>
        <dbReference type="EMBL" id="TDZ22138.1"/>
    </source>
</evidence>
<evidence type="ECO:0000256" key="6">
    <source>
        <dbReference type="SAM" id="MobiDB-lite"/>
    </source>
</evidence>
<reference evidence="10" key="2">
    <citation type="journal article" date="2019" name="Mol. Plant Microbe Interact.">
        <title>Genome sequence resources for four phytopathogenic fungi from the Colletotrichum orbiculare species complex.</title>
        <authorList>
            <person name="Gan P."/>
            <person name="Tsushima A."/>
            <person name="Narusaka M."/>
            <person name="Narusaka Y."/>
            <person name="Takano Y."/>
            <person name="Kubo Y."/>
            <person name="Shirasu K."/>
        </authorList>
    </citation>
    <scope>GENOME REANNOTATION</scope>
    <source>
        <strain evidence="10">104-T / ATCC 96160 / CBS 514.97 / LARS 414 / MAFF 240422</strain>
    </source>
</reference>
<feature type="transmembrane region" description="Helical" evidence="7">
    <location>
        <begin position="189"/>
        <end position="211"/>
    </location>
</feature>
<comment type="subcellular location">
    <subcellularLocation>
        <location evidence="1">Membrane</location>
        <topology evidence="1">Multi-pass membrane protein</topology>
    </subcellularLocation>
</comment>
<evidence type="ECO:0000256" key="7">
    <source>
        <dbReference type="SAM" id="Phobius"/>
    </source>
</evidence>
<comment type="caution">
    <text evidence="9">The sequence shown here is derived from an EMBL/GenBank/DDBJ whole genome shotgun (WGS) entry which is preliminary data.</text>
</comment>
<proteinExistence type="inferred from homology"/>
<feature type="transmembrane region" description="Helical" evidence="7">
    <location>
        <begin position="101"/>
        <end position="123"/>
    </location>
</feature>
<name>N4VG18_COLOR</name>
<dbReference type="AlphaFoldDB" id="N4VG18"/>
<dbReference type="Pfam" id="PF20684">
    <property type="entry name" value="Fung_rhodopsin"/>
    <property type="match status" value="1"/>
</dbReference>
<reference evidence="10" key="1">
    <citation type="journal article" date="2013" name="New Phytol.">
        <title>Comparative genomic and transcriptomic analyses reveal the hemibiotrophic stage shift of Colletotrichum fungi.</title>
        <authorList>
            <person name="Gan P."/>
            <person name="Ikeda K."/>
            <person name="Irieda H."/>
            <person name="Narusaka M."/>
            <person name="O'Connell R.J."/>
            <person name="Narusaka Y."/>
            <person name="Takano Y."/>
            <person name="Kubo Y."/>
            <person name="Shirasu K."/>
        </authorList>
    </citation>
    <scope>NUCLEOTIDE SEQUENCE [LARGE SCALE GENOMIC DNA]</scope>
    <source>
        <strain evidence="10">104-T / ATCC 96160 / CBS 514.97 / LARS 414 / MAFF 240422</strain>
    </source>
</reference>